<sequence length="213" mass="24037">MERGREAAGNQQNGSTNKVERKVLEKNRRNQMKLLYSNLNSLLPPNKSTDSPLTVLDQIEEAIKYIQSLTVKLDKVKEKKKRILTSAPTRSPSSNLPELKIKEMGSAVEVVFTTELNDRFLFYEIIRIFHEERVEIINATYSVLDDTVLYSLHAEIEDVLYAFGATKLTERLKRLAYEWKSDAEQQAAGASSSGYGGSHPSEDTPTARYGGCF</sequence>
<dbReference type="Proteomes" id="UP000685013">
    <property type="component" value="Chromosome 2"/>
</dbReference>
<dbReference type="GO" id="GO:0000977">
    <property type="term" value="F:RNA polymerase II transcription regulatory region sequence-specific DNA binding"/>
    <property type="evidence" value="ECO:0007669"/>
    <property type="project" value="TreeGrafter"/>
</dbReference>
<dbReference type="SMART" id="SM00353">
    <property type="entry name" value="HLH"/>
    <property type="match status" value="1"/>
</dbReference>
<dbReference type="GO" id="GO:0046983">
    <property type="term" value="F:protein dimerization activity"/>
    <property type="evidence" value="ECO:0007669"/>
    <property type="project" value="InterPro"/>
</dbReference>
<accession>A0AAV6P0D6</accession>
<reference evidence="7 8" key="1">
    <citation type="journal article" date="2021" name="Hortic Res">
        <title>The domestication of Cucurbita argyrosperma as revealed by the genome of its wild relative.</title>
        <authorList>
            <person name="Barrera-Redondo J."/>
            <person name="Sanchez-de la Vega G."/>
            <person name="Aguirre-Liguori J.A."/>
            <person name="Castellanos-Morales G."/>
            <person name="Gutierrez-Guerrero Y.T."/>
            <person name="Aguirre-Dugua X."/>
            <person name="Aguirre-Planter E."/>
            <person name="Tenaillon M.I."/>
            <person name="Lira-Saade R."/>
            <person name="Eguiarte L.E."/>
        </authorList>
    </citation>
    <scope>NUCLEOTIDE SEQUENCE [LARGE SCALE GENOMIC DNA]</scope>
    <source>
        <strain evidence="7">JBR-2021</strain>
    </source>
</reference>
<feature type="domain" description="BHLH" evidence="6">
    <location>
        <begin position="16"/>
        <end position="69"/>
    </location>
</feature>
<keyword evidence="2" id="KW-0805">Transcription regulation</keyword>
<comment type="caution">
    <text evidence="7">The sequence shown here is derived from an EMBL/GenBank/DDBJ whole genome shotgun (WGS) entry which is preliminary data.</text>
</comment>
<evidence type="ECO:0000256" key="2">
    <source>
        <dbReference type="ARBA" id="ARBA00023015"/>
    </source>
</evidence>
<keyword evidence="4" id="KW-0539">Nucleus</keyword>
<name>A0AAV6P0D6_9ROSI</name>
<dbReference type="GO" id="GO:0000981">
    <property type="term" value="F:DNA-binding transcription factor activity, RNA polymerase II-specific"/>
    <property type="evidence" value="ECO:0007669"/>
    <property type="project" value="TreeGrafter"/>
</dbReference>
<dbReference type="EMBL" id="JAGKQH010000002">
    <property type="protein sequence ID" value="KAG6604790.1"/>
    <property type="molecule type" value="Genomic_DNA"/>
</dbReference>
<protein>
    <submittedName>
        <fullName evidence="7">Transcription factor basic helix-loop-helix 162</fullName>
    </submittedName>
</protein>
<dbReference type="PANTHER" id="PTHR13935">
    <property type="entry name" value="ACHAETE-SCUTE TRANSCRIPTION FACTOR-RELATED"/>
    <property type="match status" value="1"/>
</dbReference>
<evidence type="ECO:0000256" key="5">
    <source>
        <dbReference type="SAM" id="MobiDB-lite"/>
    </source>
</evidence>
<evidence type="ECO:0000313" key="8">
    <source>
        <dbReference type="Proteomes" id="UP000685013"/>
    </source>
</evidence>
<dbReference type="GO" id="GO:0090575">
    <property type="term" value="C:RNA polymerase II transcription regulator complex"/>
    <property type="evidence" value="ECO:0007669"/>
    <property type="project" value="TreeGrafter"/>
</dbReference>
<keyword evidence="3" id="KW-0804">Transcription</keyword>
<keyword evidence="8" id="KW-1185">Reference proteome</keyword>
<evidence type="ECO:0000313" key="7">
    <source>
        <dbReference type="EMBL" id="KAG6604790.1"/>
    </source>
</evidence>
<feature type="non-terminal residue" evidence="7">
    <location>
        <position position="1"/>
    </location>
</feature>
<dbReference type="PANTHER" id="PTHR13935:SF63">
    <property type="entry name" value="BHLH DOMAIN-CONTAINING PROTEIN"/>
    <property type="match status" value="1"/>
</dbReference>
<evidence type="ECO:0000259" key="6">
    <source>
        <dbReference type="PROSITE" id="PS50888"/>
    </source>
</evidence>
<proteinExistence type="predicted"/>
<evidence type="ECO:0000256" key="3">
    <source>
        <dbReference type="ARBA" id="ARBA00023163"/>
    </source>
</evidence>
<dbReference type="Pfam" id="PF00010">
    <property type="entry name" value="HLH"/>
    <property type="match status" value="1"/>
</dbReference>
<comment type="subcellular location">
    <subcellularLocation>
        <location evidence="1">Nucleus</location>
    </subcellularLocation>
</comment>
<evidence type="ECO:0000256" key="1">
    <source>
        <dbReference type="ARBA" id="ARBA00004123"/>
    </source>
</evidence>
<organism evidence="7 8">
    <name type="scientific">Cucurbita argyrosperma subsp. sororia</name>
    <dbReference type="NCBI Taxonomy" id="37648"/>
    <lineage>
        <taxon>Eukaryota</taxon>
        <taxon>Viridiplantae</taxon>
        <taxon>Streptophyta</taxon>
        <taxon>Embryophyta</taxon>
        <taxon>Tracheophyta</taxon>
        <taxon>Spermatophyta</taxon>
        <taxon>Magnoliopsida</taxon>
        <taxon>eudicotyledons</taxon>
        <taxon>Gunneridae</taxon>
        <taxon>Pentapetalae</taxon>
        <taxon>rosids</taxon>
        <taxon>fabids</taxon>
        <taxon>Cucurbitales</taxon>
        <taxon>Cucurbitaceae</taxon>
        <taxon>Cucurbiteae</taxon>
        <taxon>Cucurbita</taxon>
    </lineage>
</organism>
<gene>
    <name evidence="7" type="primary">BHLH162</name>
    <name evidence="7" type="ORF">SDJN03_02107</name>
</gene>
<evidence type="ECO:0000256" key="4">
    <source>
        <dbReference type="ARBA" id="ARBA00023242"/>
    </source>
</evidence>
<feature type="region of interest" description="Disordered" evidence="5">
    <location>
        <begin position="188"/>
        <end position="213"/>
    </location>
</feature>
<dbReference type="InterPro" id="IPR015660">
    <property type="entry name" value="MASH1/Ascl1a-like"/>
</dbReference>
<dbReference type="AlphaFoldDB" id="A0AAV6P0D6"/>
<dbReference type="InterPro" id="IPR011598">
    <property type="entry name" value="bHLH_dom"/>
</dbReference>
<dbReference type="PROSITE" id="PS50888">
    <property type="entry name" value="BHLH"/>
    <property type="match status" value="1"/>
</dbReference>
<feature type="region of interest" description="Disordered" evidence="5">
    <location>
        <begin position="1"/>
        <end position="21"/>
    </location>
</feature>